<dbReference type="EMBL" id="RJVG01000005">
    <property type="protein sequence ID" value="ROR28131.1"/>
    <property type="molecule type" value="Genomic_DNA"/>
</dbReference>
<keyword evidence="2" id="KW-1185">Reference proteome</keyword>
<proteinExistence type="predicted"/>
<evidence type="ECO:0000313" key="1">
    <source>
        <dbReference type="EMBL" id="ROR28131.1"/>
    </source>
</evidence>
<gene>
    <name evidence="1" type="ORF">EDD66_10569</name>
</gene>
<comment type="caution">
    <text evidence="1">The sequence shown here is derived from an EMBL/GenBank/DDBJ whole genome shotgun (WGS) entry which is preliminary data.</text>
</comment>
<dbReference type="Proteomes" id="UP000273083">
    <property type="component" value="Unassembled WGS sequence"/>
</dbReference>
<dbReference type="AlphaFoldDB" id="A0A3N1XPN9"/>
<reference evidence="1 2" key="1">
    <citation type="submission" date="2018-11" db="EMBL/GenBank/DDBJ databases">
        <title>Genomic Encyclopedia of Type Strains, Phase IV (KMG-IV): sequencing the most valuable type-strain genomes for metagenomic binning, comparative biology and taxonomic classification.</title>
        <authorList>
            <person name="Goeker M."/>
        </authorList>
    </citation>
    <scope>NUCLEOTIDE SEQUENCE [LARGE SCALE GENOMIC DNA]</scope>
    <source>
        <strain evidence="1 2">DSM 26537</strain>
    </source>
</reference>
<evidence type="ECO:0000313" key="2">
    <source>
        <dbReference type="Proteomes" id="UP000273083"/>
    </source>
</evidence>
<organism evidence="1 2">
    <name type="scientific">Mobilisporobacter senegalensis</name>
    <dbReference type="NCBI Taxonomy" id="1329262"/>
    <lineage>
        <taxon>Bacteria</taxon>
        <taxon>Bacillati</taxon>
        <taxon>Bacillota</taxon>
        <taxon>Clostridia</taxon>
        <taxon>Lachnospirales</taxon>
        <taxon>Lachnospiraceae</taxon>
        <taxon>Mobilisporobacter</taxon>
    </lineage>
</organism>
<protein>
    <submittedName>
        <fullName evidence="1">Uncharacterized protein</fullName>
    </submittedName>
</protein>
<dbReference type="RefSeq" id="WP_123609318.1">
    <property type="nucleotide sequence ID" value="NZ_RJVG01000005.1"/>
</dbReference>
<accession>A0A3N1XPN9</accession>
<name>A0A3N1XPN9_9FIRM</name>
<sequence length="61" mass="7032">MDIKGFVYRCTKDCPWKKHCFVIKTPYELKEEMPVIYKCKGTGNEILIHIGLNIGGGTHYN</sequence>
<dbReference type="OrthoDB" id="2084193at2"/>